<feature type="region of interest" description="Disordered" evidence="1">
    <location>
        <begin position="689"/>
        <end position="792"/>
    </location>
</feature>
<evidence type="ECO:0000313" key="2">
    <source>
        <dbReference type="EMBL" id="KAJ3565720.1"/>
    </source>
</evidence>
<name>A0AAD5VP97_9AGAR</name>
<gene>
    <name evidence="2" type="ORF">NP233_g7457</name>
</gene>
<accession>A0AAD5VP97</accession>
<feature type="compositionally biased region" description="Basic residues" evidence="1">
    <location>
        <begin position="768"/>
        <end position="792"/>
    </location>
</feature>
<dbReference type="Proteomes" id="UP001213000">
    <property type="component" value="Unassembled WGS sequence"/>
</dbReference>
<feature type="compositionally biased region" description="Polar residues" evidence="1">
    <location>
        <begin position="156"/>
        <end position="165"/>
    </location>
</feature>
<feature type="region of interest" description="Disordered" evidence="1">
    <location>
        <begin position="66"/>
        <end position="168"/>
    </location>
</feature>
<feature type="compositionally biased region" description="Pro residues" evidence="1">
    <location>
        <begin position="89"/>
        <end position="102"/>
    </location>
</feature>
<evidence type="ECO:0000256" key="1">
    <source>
        <dbReference type="SAM" id="MobiDB-lite"/>
    </source>
</evidence>
<evidence type="ECO:0000313" key="3">
    <source>
        <dbReference type="Proteomes" id="UP001213000"/>
    </source>
</evidence>
<organism evidence="2 3">
    <name type="scientific">Leucocoprinus birnbaumii</name>
    <dbReference type="NCBI Taxonomy" id="56174"/>
    <lineage>
        <taxon>Eukaryota</taxon>
        <taxon>Fungi</taxon>
        <taxon>Dikarya</taxon>
        <taxon>Basidiomycota</taxon>
        <taxon>Agaricomycotina</taxon>
        <taxon>Agaricomycetes</taxon>
        <taxon>Agaricomycetidae</taxon>
        <taxon>Agaricales</taxon>
        <taxon>Agaricineae</taxon>
        <taxon>Agaricaceae</taxon>
        <taxon>Leucocoprinus</taxon>
    </lineage>
</organism>
<dbReference type="AlphaFoldDB" id="A0AAD5VP97"/>
<reference evidence="2" key="1">
    <citation type="submission" date="2022-07" db="EMBL/GenBank/DDBJ databases">
        <title>Genome Sequence of Leucocoprinus birnbaumii.</title>
        <authorList>
            <person name="Buettner E."/>
        </authorList>
    </citation>
    <scope>NUCLEOTIDE SEQUENCE</scope>
    <source>
        <strain evidence="2">VT141</strain>
    </source>
</reference>
<feature type="compositionally biased region" description="Polar residues" evidence="1">
    <location>
        <begin position="109"/>
        <end position="123"/>
    </location>
</feature>
<comment type="caution">
    <text evidence="2">The sequence shown here is derived from an EMBL/GenBank/DDBJ whole genome shotgun (WGS) entry which is preliminary data.</text>
</comment>
<keyword evidence="3" id="KW-1185">Reference proteome</keyword>
<feature type="compositionally biased region" description="Acidic residues" evidence="1">
    <location>
        <begin position="143"/>
        <end position="154"/>
    </location>
</feature>
<proteinExistence type="predicted"/>
<dbReference type="EMBL" id="JANIEX010000545">
    <property type="protein sequence ID" value="KAJ3565720.1"/>
    <property type="molecule type" value="Genomic_DNA"/>
</dbReference>
<sequence length="792" mass="84588">MAAAGFNFPINFSSNLDALLAAAAVADSHLYNDIGGTLGNDVNFDPAAFAPYMSFSSMIDAPSLDNPIPSLGNPTSSLSNTTTGTAAIPIPPAPEPPIPPVFTPSTDPAPSSTVALSHSNLISASDAESDAGNHENGNNLDDDHNDSDSDDDNNEISTQNNTRTLITHLDKGKKSKMLPWLKSFQKEFDAIHNGGPEYGGQIGWVRKNVFGKFQKKFGPSTEDVLKKIDRYFRNHSMPSTNANVQGASEPLPSTASISAVRWMHVMARDSQRKEMIEGLMWDRVASEGVTSRGDYLRCYNSALRQVGDSLPEDEAAGYKAQANVETELRKAPPTTDDVYLRQELLSDQLSDCVSDRFGWGAGQAGDAVAMLVISYRDANQAVKTDISFASNVYIPTKEPGIIATVQAFRESVQIPFKELACAYLPHRQRTTPCFSIDYENCVPKELKKILFKEVCVDWRRSGNQQEPRTVENLPWLELAAHEGRMKLLSRPDDFAALGFSNPINVKSIDWLHEFAQVLNAHGTTSLFKPFGASRSDMNLALISPPTTPPIGSTSFTPQDASTTPIPTVNIDPKLRHPVAITPASSISTTFPTRVPSVEVSPNVGLAQPPPLATIPQVDHSNQTQSGVAHLLSGTYVVPPAQSAYIPPGLFLPPPTSAHVSQGLNISGVNASTGGGAGFQGPSVLLGAQEGGGNVVRAGPASASPDDNAPTSGEPKKTLSGRKRKRAADESEPAPATADDAGRTLRPRNSGGAVDPVPKPASRSVAKPSSRKPISRKANARTRSVGKGKLKVK</sequence>
<protein>
    <submittedName>
        <fullName evidence="2">Uncharacterized protein</fullName>
    </submittedName>
</protein>